<keyword evidence="10" id="KW-1185">Reference proteome</keyword>
<dbReference type="PANTHER" id="PTHR47968:SF36">
    <property type="entry name" value="KINESIN HEAVY CHAIN ISOFORM X1"/>
    <property type="match status" value="1"/>
</dbReference>
<dbReference type="GO" id="GO:0005524">
    <property type="term" value="F:ATP binding"/>
    <property type="evidence" value="ECO:0007669"/>
    <property type="project" value="UniProtKB-UniRule"/>
</dbReference>
<gene>
    <name evidence="9" type="ORF">KIPB_006588</name>
</gene>
<name>A0A9K3GJY2_9EUKA</name>
<dbReference type="Pfam" id="PF00225">
    <property type="entry name" value="Kinesin"/>
    <property type="match status" value="1"/>
</dbReference>
<evidence type="ECO:0000313" key="9">
    <source>
        <dbReference type="EMBL" id="GIQ84986.1"/>
    </source>
</evidence>
<dbReference type="GO" id="GO:0007018">
    <property type="term" value="P:microtubule-based movement"/>
    <property type="evidence" value="ECO:0007669"/>
    <property type="project" value="InterPro"/>
</dbReference>
<keyword evidence="1 7" id="KW-0493">Microtubule</keyword>
<evidence type="ECO:0000256" key="5">
    <source>
        <dbReference type="ARBA" id="ARBA00023175"/>
    </source>
</evidence>
<comment type="similarity">
    <text evidence="6 7">Belongs to the TRAFAC class myosin-kinesin ATPase superfamily. Kinesin family.</text>
</comment>
<evidence type="ECO:0000256" key="2">
    <source>
        <dbReference type="ARBA" id="ARBA00022741"/>
    </source>
</evidence>
<dbReference type="Proteomes" id="UP000265618">
    <property type="component" value="Unassembled WGS sequence"/>
</dbReference>
<dbReference type="PROSITE" id="PS00411">
    <property type="entry name" value="KINESIN_MOTOR_1"/>
    <property type="match status" value="1"/>
</dbReference>
<dbReference type="PANTHER" id="PTHR47968">
    <property type="entry name" value="CENTROMERE PROTEIN E"/>
    <property type="match status" value="1"/>
</dbReference>
<dbReference type="CDD" id="cd00106">
    <property type="entry name" value="KISc"/>
    <property type="match status" value="1"/>
</dbReference>
<dbReference type="InterPro" id="IPR019821">
    <property type="entry name" value="Kinesin_motor_CS"/>
</dbReference>
<dbReference type="SUPFAM" id="SSF52540">
    <property type="entry name" value="P-loop containing nucleoside triphosphate hydrolases"/>
    <property type="match status" value="1"/>
</dbReference>
<dbReference type="Gene3D" id="3.40.850.10">
    <property type="entry name" value="Kinesin motor domain"/>
    <property type="match status" value="1"/>
</dbReference>
<protein>
    <recommendedName>
        <fullName evidence="7">Kinesin-like protein</fullName>
    </recommendedName>
</protein>
<dbReference type="EMBL" id="BDIP01001714">
    <property type="protein sequence ID" value="GIQ84986.1"/>
    <property type="molecule type" value="Genomic_DNA"/>
</dbReference>
<dbReference type="OrthoDB" id="3176171at2759"/>
<dbReference type="GO" id="GO:0003777">
    <property type="term" value="F:microtubule motor activity"/>
    <property type="evidence" value="ECO:0007669"/>
    <property type="project" value="InterPro"/>
</dbReference>
<feature type="binding site" evidence="6">
    <location>
        <begin position="109"/>
        <end position="116"/>
    </location>
    <ligand>
        <name>ATP</name>
        <dbReference type="ChEBI" id="CHEBI:30616"/>
    </ligand>
</feature>
<keyword evidence="5 6" id="KW-0505">Motor protein</keyword>
<feature type="non-terminal residue" evidence="9">
    <location>
        <position position="1"/>
    </location>
</feature>
<reference evidence="9 10" key="1">
    <citation type="journal article" date="2018" name="PLoS ONE">
        <title>The draft genome of Kipferlia bialata reveals reductive genome evolution in fornicate parasites.</title>
        <authorList>
            <person name="Tanifuji G."/>
            <person name="Takabayashi S."/>
            <person name="Kume K."/>
            <person name="Takagi M."/>
            <person name="Nakayama T."/>
            <person name="Kamikawa R."/>
            <person name="Inagaki Y."/>
            <person name="Hashimoto T."/>
        </authorList>
    </citation>
    <scope>NUCLEOTIDE SEQUENCE [LARGE SCALE GENOMIC DNA]</scope>
    <source>
        <strain evidence="9">NY0173</strain>
    </source>
</reference>
<dbReference type="PROSITE" id="PS50067">
    <property type="entry name" value="KINESIN_MOTOR_2"/>
    <property type="match status" value="1"/>
</dbReference>
<sequence>MRGHSASPAPGRGSNFKVVVRVRPPIPRELDGGQYVNVTKVNDDSKVITISENLTGDRGDEPAIYSKHMFTFDHVYNQDSDQRTIYENTAREAVLSTLEGYNATVMAYGQTGSGKTYTMEGYQGEERRGIIPRSVEEIFANIQSGASENKKYLVRASYLQIYNKQITDLLDPARGHLQIREDKKRGVFVEDLSEWVVRSPSEVYHLIGKGSAERATGETRMNYMSSRSHAIFIIICEQCETVPLPPDAQADPSKEPQQNVKIGKLNLVDLAGSERVRDTGATGSRLQESTNINSSLCILGNVIAALTDSKPRTYIPY</sequence>
<dbReference type="GO" id="GO:0005874">
    <property type="term" value="C:microtubule"/>
    <property type="evidence" value="ECO:0007669"/>
    <property type="project" value="UniProtKB-KW"/>
</dbReference>
<dbReference type="GO" id="GO:0008017">
    <property type="term" value="F:microtubule binding"/>
    <property type="evidence" value="ECO:0007669"/>
    <property type="project" value="InterPro"/>
</dbReference>
<dbReference type="InterPro" id="IPR001752">
    <property type="entry name" value="Kinesin_motor_dom"/>
</dbReference>
<dbReference type="InterPro" id="IPR027417">
    <property type="entry name" value="P-loop_NTPase"/>
</dbReference>
<proteinExistence type="inferred from homology"/>
<dbReference type="PRINTS" id="PR00380">
    <property type="entry name" value="KINESINHEAVY"/>
</dbReference>
<feature type="domain" description="Kinesin motor" evidence="8">
    <location>
        <begin position="15"/>
        <end position="317"/>
    </location>
</feature>
<dbReference type="SMART" id="SM00129">
    <property type="entry name" value="KISc"/>
    <property type="match status" value="1"/>
</dbReference>
<accession>A0A9K3GJY2</accession>
<evidence type="ECO:0000259" key="8">
    <source>
        <dbReference type="PROSITE" id="PS50067"/>
    </source>
</evidence>
<evidence type="ECO:0000256" key="1">
    <source>
        <dbReference type="ARBA" id="ARBA00022701"/>
    </source>
</evidence>
<evidence type="ECO:0000256" key="7">
    <source>
        <dbReference type="RuleBase" id="RU000394"/>
    </source>
</evidence>
<comment type="caution">
    <text evidence="9">The sequence shown here is derived from an EMBL/GenBank/DDBJ whole genome shotgun (WGS) entry which is preliminary data.</text>
</comment>
<keyword evidence="2 6" id="KW-0547">Nucleotide-binding</keyword>
<evidence type="ECO:0000313" key="10">
    <source>
        <dbReference type="Proteomes" id="UP000265618"/>
    </source>
</evidence>
<keyword evidence="3 6" id="KW-0067">ATP-binding</keyword>
<evidence type="ECO:0000256" key="4">
    <source>
        <dbReference type="ARBA" id="ARBA00023054"/>
    </source>
</evidence>
<dbReference type="AlphaFoldDB" id="A0A9K3GJY2"/>
<evidence type="ECO:0000256" key="3">
    <source>
        <dbReference type="ARBA" id="ARBA00022840"/>
    </source>
</evidence>
<keyword evidence="4" id="KW-0175">Coiled coil</keyword>
<evidence type="ECO:0000256" key="6">
    <source>
        <dbReference type="PROSITE-ProRule" id="PRU00283"/>
    </source>
</evidence>
<organism evidence="9 10">
    <name type="scientific">Kipferlia bialata</name>
    <dbReference type="NCBI Taxonomy" id="797122"/>
    <lineage>
        <taxon>Eukaryota</taxon>
        <taxon>Metamonada</taxon>
        <taxon>Carpediemonas-like organisms</taxon>
        <taxon>Kipferlia</taxon>
    </lineage>
</organism>
<dbReference type="InterPro" id="IPR027640">
    <property type="entry name" value="Kinesin-like_fam"/>
</dbReference>
<dbReference type="InterPro" id="IPR036961">
    <property type="entry name" value="Kinesin_motor_dom_sf"/>
</dbReference>